<keyword evidence="1" id="KW-0812">Transmembrane</keyword>
<name>A0A9W7BJT1_9STRA</name>
<dbReference type="AlphaFoldDB" id="A0A9W7BJT1"/>
<sequence>MHFTNILLILLLPFSTSFNLPPTFRPNRAPSTSLSIQIAEVDATGNNLIVKKTLAKAQETGLLNKVYESGLLRNAKEAGVTLTSLEPFLKLASSNPDLLILVESAGPDLLPLIPTLVDTAPSLLPVLATLIKVPSGVLIAGGLASAGAAFGVVNIVPDDSVLNVAVQTLSVAVLGLAVPGLSLVGAKILGDLKK</sequence>
<comment type="caution">
    <text evidence="3">The sequence shown here is derived from an EMBL/GenBank/DDBJ whole genome shotgun (WGS) entry which is preliminary data.</text>
</comment>
<feature type="transmembrane region" description="Helical" evidence="1">
    <location>
        <begin position="168"/>
        <end position="189"/>
    </location>
</feature>
<feature type="chain" id="PRO_5040948409" evidence="2">
    <location>
        <begin position="18"/>
        <end position="194"/>
    </location>
</feature>
<gene>
    <name evidence="3" type="ORF">TrVE_jg2851</name>
</gene>
<evidence type="ECO:0000256" key="2">
    <source>
        <dbReference type="SAM" id="SignalP"/>
    </source>
</evidence>
<accession>A0A9W7BJT1</accession>
<protein>
    <submittedName>
        <fullName evidence="3">Uncharacterized protein</fullName>
    </submittedName>
</protein>
<keyword evidence="1" id="KW-0472">Membrane</keyword>
<evidence type="ECO:0000313" key="3">
    <source>
        <dbReference type="EMBL" id="GMH91731.1"/>
    </source>
</evidence>
<feature type="transmembrane region" description="Helical" evidence="1">
    <location>
        <begin position="137"/>
        <end position="156"/>
    </location>
</feature>
<keyword evidence="2" id="KW-0732">Signal</keyword>
<evidence type="ECO:0000313" key="4">
    <source>
        <dbReference type="Proteomes" id="UP001165160"/>
    </source>
</evidence>
<dbReference type="Proteomes" id="UP001165160">
    <property type="component" value="Unassembled WGS sequence"/>
</dbReference>
<keyword evidence="1" id="KW-1133">Transmembrane helix</keyword>
<dbReference type="EMBL" id="BRXX01000119">
    <property type="protein sequence ID" value="GMH91731.1"/>
    <property type="molecule type" value="Genomic_DNA"/>
</dbReference>
<proteinExistence type="predicted"/>
<reference evidence="4" key="1">
    <citation type="journal article" date="2023" name="Commun. Biol.">
        <title>Genome analysis of Parmales, the sister group of diatoms, reveals the evolutionary specialization of diatoms from phago-mixotrophs to photoautotrophs.</title>
        <authorList>
            <person name="Ban H."/>
            <person name="Sato S."/>
            <person name="Yoshikawa S."/>
            <person name="Yamada K."/>
            <person name="Nakamura Y."/>
            <person name="Ichinomiya M."/>
            <person name="Sato N."/>
            <person name="Blanc-Mathieu R."/>
            <person name="Endo H."/>
            <person name="Kuwata A."/>
            <person name="Ogata H."/>
        </authorList>
    </citation>
    <scope>NUCLEOTIDE SEQUENCE [LARGE SCALE GENOMIC DNA]</scope>
    <source>
        <strain evidence="4">NIES 3699</strain>
    </source>
</reference>
<feature type="signal peptide" evidence="2">
    <location>
        <begin position="1"/>
        <end position="17"/>
    </location>
</feature>
<keyword evidence="4" id="KW-1185">Reference proteome</keyword>
<organism evidence="3 4">
    <name type="scientific">Triparma verrucosa</name>
    <dbReference type="NCBI Taxonomy" id="1606542"/>
    <lineage>
        <taxon>Eukaryota</taxon>
        <taxon>Sar</taxon>
        <taxon>Stramenopiles</taxon>
        <taxon>Ochrophyta</taxon>
        <taxon>Bolidophyceae</taxon>
        <taxon>Parmales</taxon>
        <taxon>Triparmaceae</taxon>
        <taxon>Triparma</taxon>
    </lineage>
</organism>
<evidence type="ECO:0000256" key="1">
    <source>
        <dbReference type="SAM" id="Phobius"/>
    </source>
</evidence>